<evidence type="ECO:0000256" key="9">
    <source>
        <dbReference type="ARBA" id="ARBA00022801"/>
    </source>
</evidence>
<evidence type="ECO:0000256" key="6">
    <source>
        <dbReference type="ARBA" id="ARBA00022619"/>
    </source>
</evidence>
<dbReference type="UniPathway" id="UPA00275">
    <property type="reaction ID" value="UER00399"/>
</dbReference>
<comment type="catalytic activity">
    <reaction evidence="12 13">
        <text>GTP + 4 H2O = 2,5-diamino-6-hydroxy-4-(5-phosphoribosylamino)-pyrimidine + formate + 2 phosphate + 3 H(+)</text>
        <dbReference type="Rhea" id="RHEA:23704"/>
        <dbReference type="ChEBI" id="CHEBI:15377"/>
        <dbReference type="ChEBI" id="CHEBI:15378"/>
        <dbReference type="ChEBI" id="CHEBI:15740"/>
        <dbReference type="ChEBI" id="CHEBI:37565"/>
        <dbReference type="ChEBI" id="CHEBI:43474"/>
        <dbReference type="ChEBI" id="CHEBI:58614"/>
        <dbReference type="EC" id="3.5.4.25"/>
    </reaction>
</comment>
<dbReference type="Gene3D" id="3.90.870.10">
    <property type="entry name" value="DHBP synthase"/>
    <property type="match status" value="1"/>
</dbReference>
<dbReference type="HAMAP" id="MF_00179">
    <property type="entry name" value="RibA"/>
    <property type="match status" value="1"/>
</dbReference>
<dbReference type="GO" id="GO:0008270">
    <property type="term" value="F:zinc ion binding"/>
    <property type="evidence" value="ECO:0007669"/>
    <property type="project" value="UniProtKB-UniRule"/>
</dbReference>
<evidence type="ECO:0000256" key="13">
    <source>
        <dbReference type="HAMAP-Rule" id="MF_00179"/>
    </source>
</evidence>
<feature type="binding site" evidence="13">
    <location>
        <position position="360"/>
    </location>
    <ligand>
        <name>GTP</name>
        <dbReference type="ChEBI" id="CHEBI:37565"/>
    </ligand>
</feature>
<feature type="binding site" evidence="13">
    <location>
        <position position="276"/>
    </location>
    <ligand>
        <name>Zn(2+)</name>
        <dbReference type="ChEBI" id="CHEBI:29105"/>
        <note>catalytic</note>
    </ligand>
</feature>
<comment type="caution">
    <text evidence="15">The sequence shown here is derived from an EMBL/GenBank/DDBJ whole genome shotgun (WGS) entry which is preliminary data.</text>
</comment>
<dbReference type="EMBL" id="MFMC01000005">
    <property type="protein sequence ID" value="OGG77822.1"/>
    <property type="molecule type" value="Genomic_DNA"/>
</dbReference>
<keyword evidence="10 13" id="KW-0862">Zinc</keyword>
<evidence type="ECO:0000256" key="11">
    <source>
        <dbReference type="ARBA" id="ARBA00023134"/>
    </source>
</evidence>
<reference evidence="15 16" key="1">
    <citation type="journal article" date="2016" name="Nat. Commun.">
        <title>Thousands of microbial genomes shed light on interconnected biogeochemical processes in an aquifer system.</title>
        <authorList>
            <person name="Anantharaman K."/>
            <person name="Brown C.T."/>
            <person name="Hug L.A."/>
            <person name="Sharon I."/>
            <person name="Castelle C.J."/>
            <person name="Probst A.J."/>
            <person name="Thomas B.C."/>
            <person name="Singh A."/>
            <person name="Wilkins M.J."/>
            <person name="Karaoz U."/>
            <person name="Brodie E.L."/>
            <person name="Williams K.H."/>
            <person name="Hubbard S.S."/>
            <person name="Banfield J.F."/>
        </authorList>
    </citation>
    <scope>NUCLEOTIDE SEQUENCE [LARGE SCALE GENOMIC DNA]</scope>
</reference>
<comment type="pathway">
    <text evidence="4">Cofactor biosynthesis; riboflavin biosynthesis; 2-hydroxy-3-oxobutyl phosphate from D-ribulose 5-phosphate: step 1/1.</text>
</comment>
<dbReference type="EC" id="3.5.4.25" evidence="13"/>
<comment type="function">
    <text evidence="2">Catalyzes the conversion of D-ribulose 5-phosphate to formate and 3,4-dihydroxy-2-butanone 4-phosphate.</text>
</comment>
<evidence type="ECO:0000313" key="15">
    <source>
        <dbReference type="EMBL" id="OGG77822.1"/>
    </source>
</evidence>
<evidence type="ECO:0000256" key="2">
    <source>
        <dbReference type="ARBA" id="ARBA00002284"/>
    </source>
</evidence>
<comment type="similarity">
    <text evidence="13">Belongs to the GTP cyclohydrolase II family.</text>
</comment>
<proteinExistence type="inferred from homology"/>
<dbReference type="Pfam" id="PF00925">
    <property type="entry name" value="GTP_cyclohydro2"/>
    <property type="match status" value="1"/>
</dbReference>
<name>A0A1F6EWB5_9BACT</name>
<dbReference type="STRING" id="1798515.A3B35_03410"/>
<dbReference type="PIRSF" id="PIRSF001259">
    <property type="entry name" value="RibA"/>
    <property type="match status" value="1"/>
</dbReference>
<dbReference type="SUPFAM" id="SSF55821">
    <property type="entry name" value="YrdC/RibB"/>
    <property type="match status" value="1"/>
</dbReference>
<evidence type="ECO:0000256" key="3">
    <source>
        <dbReference type="ARBA" id="ARBA00004853"/>
    </source>
</evidence>
<feature type="active site" description="Proton acceptor" evidence="13">
    <location>
        <position position="337"/>
    </location>
</feature>
<dbReference type="GO" id="GO:0003935">
    <property type="term" value="F:GTP cyclohydrolase II activity"/>
    <property type="evidence" value="ECO:0007669"/>
    <property type="project" value="UniProtKB-UniRule"/>
</dbReference>
<evidence type="ECO:0000313" key="16">
    <source>
        <dbReference type="Proteomes" id="UP000177215"/>
    </source>
</evidence>
<feature type="binding site" evidence="13">
    <location>
        <position position="325"/>
    </location>
    <ligand>
        <name>GTP</name>
        <dbReference type="ChEBI" id="CHEBI:37565"/>
    </ligand>
</feature>
<accession>A0A1F6EWB5</accession>
<dbReference type="FunFam" id="3.40.50.10990:FF:000002">
    <property type="entry name" value="GTP cyclohydrolase-2"/>
    <property type="match status" value="1"/>
</dbReference>
<evidence type="ECO:0000256" key="1">
    <source>
        <dbReference type="ARBA" id="ARBA00000141"/>
    </source>
</evidence>
<keyword evidence="7 13" id="KW-0479">Metal-binding</keyword>
<dbReference type="PANTHER" id="PTHR21327:SF18">
    <property type="entry name" value="3,4-DIHYDROXY-2-BUTANONE 4-PHOSPHATE SYNTHASE"/>
    <property type="match status" value="1"/>
</dbReference>
<dbReference type="InterPro" id="IPR000422">
    <property type="entry name" value="DHBP_synthase_RibB"/>
</dbReference>
<organism evidence="15 16">
    <name type="scientific">Candidatus Kaiserbacteria bacterium RIFCSPLOWO2_01_FULL_54_24</name>
    <dbReference type="NCBI Taxonomy" id="1798515"/>
    <lineage>
        <taxon>Bacteria</taxon>
        <taxon>Candidatus Kaiseribacteriota</taxon>
    </lineage>
</organism>
<dbReference type="Proteomes" id="UP000177215">
    <property type="component" value="Unassembled WGS sequence"/>
</dbReference>
<dbReference type="NCBIfam" id="TIGR00505">
    <property type="entry name" value="ribA"/>
    <property type="match status" value="1"/>
</dbReference>
<protein>
    <recommendedName>
        <fullName evidence="13">GTP cyclohydrolase-2</fullName>
        <ecNumber evidence="13">3.5.4.25</ecNumber>
    </recommendedName>
    <alternativeName>
        <fullName evidence="13">GTP cyclohydrolase II</fullName>
    </alternativeName>
</protein>
<comment type="function">
    <text evidence="13">Catalyzes the conversion of GTP to 2,5-diamino-6-ribosylamino-4(3H)-pyrimidinone 5'-phosphate (DARP), formate and pyrophosphate.</text>
</comment>
<evidence type="ECO:0000256" key="8">
    <source>
        <dbReference type="ARBA" id="ARBA00022741"/>
    </source>
</evidence>
<feature type="binding site" evidence="13">
    <location>
        <position position="265"/>
    </location>
    <ligand>
        <name>Zn(2+)</name>
        <dbReference type="ChEBI" id="CHEBI:29105"/>
        <note>catalytic</note>
    </ligand>
</feature>
<dbReference type="GO" id="GO:0009231">
    <property type="term" value="P:riboflavin biosynthetic process"/>
    <property type="evidence" value="ECO:0007669"/>
    <property type="project" value="UniProtKB-UniRule"/>
</dbReference>
<dbReference type="SUPFAM" id="SSF142695">
    <property type="entry name" value="RibA-like"/>
    <property type="match status" value="1"/>
</dbReference>
<comment type="pathway">
    <text evidence="3 13">Cofactor biosynthesis; riboflavin biosynthesis; 5-amino-6-(D-ribitylamino)uracil from GTP: step 1/4.</text>
</comment>
<dbReference type="AlphaFoldDB" id="A0A1F6EWB5"/>
<keyword evidence="6 13" id="KW-0686">Riboflavin biosynthesis</keyword>
<evidence type="ECO:0000256" key="10">
    <source>
        <dbReference type="ARBA" id="ARBA00022833"/>
    </source>
</evidence>
<evidence type="ECO:0000259" key="14">
    <source>
        <dbReference type="Pfam" id="PF00925"/>
    </source>
</evidence>
<evidence type="ECO:0000256" key="7">
    <source>
        <dbReference type="ARBA" id="ARBA00022723"/>
    </source>
</evidence>
<dbReference type="GO" id="GO:0005829">
    <property type="term" value="C:cytosol"/>
    <property type="evidence" value="ECO:0007669"/>
    <property type="project" value="TreeGrafter"/>
</dbReference>
<dbReference type="Pfam" id="PF00926">
    <property type="entry name" value="DHBP_synthase"/>
    <property type="match status" value="1"/>
</dbReference>
<keyword evidence="8 13" id="KW-0547">Nucleotide-binding</keyword>
<feature type="binding site" evidence="13">
    <location>
        <begin position="260"/>
        <end position="264"/>
    </location>
    <ligand>
        <name>GTP</name>
        <dbReference type="ChEBI" id="CHEBI:37565"/>
    </ligand>
</feature>
<evidence type="ECO:0000256" key="5">
    <source>
        <dbReference type="ARBA" id="ARBA00005520"/>
    </source>
</evidence>
<evidence type="ECO:0000256" key="12">
    <source>
        <dbReference type="ARBA" id="ARBA00049295"/>
    </source>
</evidence>
<dbReference type="InterPro" id="IPR000926">
    <property type="entry name" value="RibA"/>
</dbReference>
<feature type="domain" description="GTP cyclohydrolase II" evidence="14">
    <location>
        <begin position="219"/>
        <end position="381"/>
    </location>
</feature>
<feature type="active site" description="Nucleophile" evidence="13">
    <location>
        <position position="339"/>
    </location>
</feature>
<dbReference type="Gene3D" id="3.40.50.10990">
    <property type="entry name" value="GTP cyclohydrolase II"/>
    <property type="match status" value="1"/>
</dbReference>
<dbReference type="InterPro" id="IPR017945">
    <property type="entry name" value="DHBP_synth_RibB-like_a/b_dom"/>
</dbReference>
<keyword evidence="9 13" id="KW-0378">Hydrolase</keyword>
<sequence>MKRALATVQEALARLKKGGMILLVDDPRRENEGDLFMLADAATPEKVNFMVTHGKGLVCVAIESAQARRLALPLMVASHENTEATGVNFGVSVNAARGIDSGISAHDRAKTILTLASPRSKAKDITRPGHVFPLIAHDDGLSARQGHTEAGVALAKLAGGHPAGVLCEVLRKDGRMARMPELMHMGEQFDLPVVAIRDLIRHVRTHPIPKATSSSVVREASAKLPTEYGTFDIHVYHSVLDKREHVALVLGNIEEPMLVRIHSQCLTGDTLGSLTCDCGEQLHASLAAIQKAGRGVLLYLDQEGRGIGLANKIRAYAKQARGLDTMEANYALGFDADLRRYDAAADMLRDLGIGRIALLTNSPHKVKCIKKNGITVARRVPLEVAPNHVNRRYLATKKHKFGHKLTAV</sequence>
<keyword evidence="11 13" id="KW-0342">GTP-binding</keyword>
<comment type="cofactor">
    <cofactor evidence="13">
        <name>Zn(2+)</name>
        <dbReference type="ChEBI" id="CHEBI:29105"/>
    </cofactor>
    <text evidence="13">Binds 1 zinc ion per subunit.</text>
</comment>
<dbReference type="GO" id="GO:0005525">
    <property type="term" value="F:GTP binding"/>
    <property type="evidence" value="ECO:0007669"/>
    <property type="project" value="UniProtKB-KW"/>
</dbReference>
<comment type="similarity">
    <text evidence="5">In the N-terminal section; belongs to the DHBP synthase family.</text>
</comment>
<dbReference type="NCBIfam" id="NF001591">
    <property type="entry name" value="PRK00393.1"/>
    <property type="match status" value="1"/>
</dbReference>
<dbReference type="NCBIfam" id="TIGR00506">
    <property type="entry name" value="ribB"/>
    <property type="match status" value="1"/>
</dbReference>
<feature type="binding site" evidence="13">
    <location>
        <position position="365"/>
    </location>
    <ligand>
        <name>GTP</name>
        <dbReference type="ChEBI" id="CHEBI:37565"/>
    </ligand>
</feature>
<dbReference type="CDD" id="cd00641">
    <property type="entry name" value="GTP_cyclohydro2"/>
    <property type="match status" value="1"/>
</dbReference>
<dbReference type="InterPro" id="IPR032677">
    <property type="entry name" value="GTP_cyclohydro_II"/>
</dbReference>
<gene>
    <name evidence="13" type="primary">ribA</name>
    <name evidence="15" type="ORF">A3B35_03410</name>
</gene>
<feature type="binding site" evidence="13">
    <location>
        <position position="278"/>
    </location>
    <ligand>
        <name>Zn(2+)</name>
        <dbReference type="ChEBI" id="CHEBI:29105"/>
        <note>catalytic</note>
    </ligand>
</feature>
<dbReference type="PANTHER" id="PTHR21327">
    <property type="entry name" value="GTP CYCLOHYDROLASE II-RELATED"/>
    <property type="match status" value="1"/>
</dbReference>
<dbReference type="GO" id="GO:0008686">
    <property type="term" value="F:3,4-dihydroxy-2-butanone-4-phosphate synthase activity"/>
    <property type="evidence" value="ECO:0007669"/>
    <property type="project" value="UniProtKB-EC"/>
</dbReference>
<feature type="binding site" evidence="13">
    <location>
        <position position="281"/>
    </location>
    <ligand>
        <name>GTP</name>
        <dbReference type="ChEBI" id="CHEBI:37565"/>
    </ligand>
</feature>
<feature type="binding site" evidence="13">
    <location>
        <begin position="303"/>
        <end position="305"/>
    </location>
    <ligand>
        <name>GTP</name>
        <dbReference type="ChEBI" id="CHEBI:37565"/>
    </ligand>
</feature>
<comment type="catalytic activity">
    <reaction evidence="1">
        <text>D-ribulose 5-phosphate = (2S)-2-hydroxy-3-oxobutyl phosphate + formate + H(+)</text>
        <dbReference type="Rhea" id="RHEA:18457"/>
        <dbReference type="ChEBI" id="CHEBI:15378"/>
        <dbReference type="ChEBI" id="CHEBI:15740"/>
        <dbReference type="ChEBI" id="CHEBI:58121"/>
        <dbReference type="ChEBI" id="CHEBI:58830"/>
        <dbReference type="EC" id="4.1.99.12"/>
    </reaction>
</comment>
<dbReference type="InterPro" id="IPR036144">
    <property type="entry name" value="RibA-like_sf"/>
</dbReference>
<evidence type="ECO:0000256" key="4">
    <source>
        <dbReference type="ARBA" id="ARBA00004904"/>
    </source>
</evidence>